<evidence type="ECO:0000313" key="2">
    <source>
        <dbReference type="Proteomes" id="UP001341840"/>
    </source>
</evidence>
<keyword evidence="2" id="KW-1185">Reference proteome</keyword>
<organism evidence="1 2">
    <name type="scientific">Stylosanthes scabra</name>
    <dbReference type="NCBI Taxonomy" id="79078"/>
    <lineage>
        <taxon>Eukaryota</taxon>
        <taxon>Viridiplantae</taxon>
        <taxon>Streptophyta</taxon>
        <taxon>Embryophyta</taxon>
        <taxon>Tracheophyta</taxon>
        <taxon>Spermatophyta</taxon>
        <taxon>Magnoliopsida</taxon>
        <taxon>eudicotyledons</taxon>
        <taxon>Gunneridae</taxon>
        <taxon>Pentapetalae</taxon>
        <taxon>rosids</taxon>
        <taxon>fabids</taxon>
        <taxon>Fabales</taxon>
        <taxon>Fabaceae</taxon>
        <taxon>Papilionoideae</taxon>
        <taxon>50 kb inversion clade</taxon>
        <taxon>dalbergioids sensu lato</taxon>
        <taxon>Dalbergieae</taxon>
        <taxon>Pterocarpus clade</taxon>
        <taxon>Stylosanthes</taxon>
    </lineage>
</organism>
<sequence length="118" mass="13537">MLFPKQPLLALTQKRYTKPSILDPLPSKLVSQAIEDLKFLLVFLCFLFRDSSVDIYKVESSLDIAMDEVDQGEVDDGHGVIPDEKDAQEPMTYTLEDVMDVKFDNPEVAIRFYEAYSR</sequence>
<comment type="caution">
    <text evidence="1">The sequence shown here is derived from an EMBL/GenBank/DDBJ whole genome shotgun (WGS) entry which is preliminary data.</text>
</comment>
<accession>A0ABU6V3H1</accession>
<name>A0ABU6V3H1_9FABA</name>
<evidence type="ECO:0000313" key="1">
    <source>
        <dbReference type="EMBL" id="MED6168196.1"/>
    </source>
</evidence>
<proteinExistence type="predicted"/>
<protein>
    <submittedName>
        <fullName evidence="1">Uncharacterized protein</fullName>
    </submittedName>
</protein>
<dbReference type="EMBL" id="JASCZI010151057">
    <property type="protein sequence ID" value="MED6168196.1"/>
    <property type="molecule type" value="Genomic_DNA"/>
</dbReference>
<gene>
    <name evidence="1" type="ORF">PIB30_009698</name>
</gene>
<dbReference type="Proteomes" id="UP001341840">
    <property type="component" value="Unassembled WGS sequence"/>
</dbReference>
<reference evidence="1 2" key="1">
    <citation type="journal article" date="2023" name="Plants (Basel)">
        <title>Bridging the Gap: Combining Genomics and Transcriptomics Approaches to Understand Stylosanthes scabra, an Orphan Legume from the Brazilian Caatinga.</title>
        <authorList>
            <person name="Ferreira-Neto J.R.C."/>
            <person name="da Silva M.D."/>
            <person name="Binneck E."/>
            <person name="de Melo N.F."/>
            <person name="da Silva R.H."/>
            <person name="de Melo A.L.T.M."/>
            <person name="Pandolfi V."/>
            <person name="Bustamante F.O."/>
            <person name="Brasileiro-Vidal A.C."/>
            <person name="Benko-Iseppon A.M."/>
        </authorList>
    </citation>
    <scope>NUCLEOTIDE SEQUENCE [LARGE SCALE GENOMIC DNA]</scope>
    <source>
        <tissue evidence="1">Leaves</tissue>
    </source>
</reference>